<proteinExistence type="inferred from homology"/>
<keyword evidence="3 11" id="KW-0349">Heme</keyword>
<dbReference type="InterPro" id="IPR000511">
    <property type="entry name" value="Holocyt_c/c1_synthase"/>
</dbReference>
<evidence type="ECO:0000313" key="14">
    <source>
        <dbReference type="Proteomes" id="UP000812440"/>
    </source>
</evidence>
<keyword evidence="9 11" id="KW-0456">Lyase</keyword>
<evidence type="ECO:0000256" key="7">
    <source>
        <dbReference type="ARBA" id="ARBA00023128"/>
    </source>
</evidence>
<name>A0A8T2J085_9PIPI</name>
<feature type="compositionally biased region" description="Pro residues" evidence="12">
    <location>
        <begin position="86"/>
        <end position="97"/>
    </location>
</feature>
<comment type="catalytic activity">
    <reaction evidence="10">
        <text>holo-[cytochrome c] = apo-[cytochrome c] + heme b</text>
        <dbReference type="Rhea" id="RHEA:22648"/>
        <dbReference type="Rhea" id="RHEA-COMP:10725"/>
        <dbReference type="Rhea" id="RHEA-COMP:10726"/>
        <dbReference type="ChEBI" id="CHEBI:29950"/>
        <dbReference type="ChEBI" id="CHEBI:60344"/>
        <dbReference type="ChEBI" id="CHEBI:83739"/>
        <dbReference type="EC" id="4.4.1.17"/>
    </reaction>
    <physiologicalReaction direction="right-to-left" evidence="10">
        <dbReference type="Rhea" id="RHEA:22650"/>
    </physiologicalReaction>
</comment>
<evidence type="ECO:0000256" key="2">
    <source>
        <dbReference type="ARBA" id="ARBA00007255"/>
    </source>
</evidence>
<evidence type="ECO:0000256" key="12">
    <source>
        <dbReference type="SAM" id="MobiDB-lite"/>
    </source>
</evidence>
<dbReference type="Pfam" id="PF01265">
    <property type="entry name" value="Cyto_heme_lyase"/>
    <property type="match status" value="1"/>
</dbReference>
<comment type="similarity">
    <text evidence="2 11">Belongs to the cytochrome c-type heme lyase family.</text>
</comment>
<keyword evidence="6 11" id="KW-0408">Iron</keyword>
<evidence type="ECO:0000313" key="13">
    <source>
        <dbReference type="EMBL" id="KAG8436774.1"/>
    </source>
</evidence>
<keyword evidence="4 11" id="KW-0479">Metal-binding</keyword>
<dbReference type="OrthoDB" id="4243at2759"/>
<gene>
    <name evidence="13" type="ORF">GDO86_007743</name>
</gene>
<evidence type="ECO:0000256" key="10">
    <source>
        <dbReference type="ARBA" id="ARBA00023944"/>
    </source>
</evidence>
<evidence type="ECO:0000256" key="8">
    <source>
        <dbReference type="ARBA" id="ARBA00023136"/>
    </source>
</evidence>
<evidence type="ECO:0000256" key="11">
    <source>
        <dbReference type="RuleBase" id="RU363130"/>
    </source>
</evidence>
<dbReference type="EC" id="4.4.1.17" evidence="11"/>
<feature type="region of interest" description="Disordered" evidence="12">
    <location>
        <begin position="78"/>
        <end position="97"/>
    </location>
</feature>
<evidence type="ECO:0000256" key="6">
    <source>
        <dbReference type="ARBA" id="ARBA00023004"/>
    </source>
</evidence>
<sequence length="211" mass="23882">MGATTSTSSSSPQPSSNLDSSQKQASEIPPPGCPMHQKKMDGCPMHQEPNQKSESCSGPAHQERAYEYVQCPMRATQKDDIDPSNMMPPPNQTPAPDQPFTLSVVREESSIPRAFTDKKWVYPSSQMFWNAMLRKGWKWKDDDIEAVDMENIIKIHNKNNEKAWSEILKWEALHAKECPCGPSLIRFGGKAKEYSPRAQIRSWMGYVLLLI</sequence>
<evidence type="ECO:0000256" key="4">
    <source>
        <dbReference type="ARBA" id="ARBA00022723"/>
    </source>
</evidence>
<dbReference type="PANTHER" id="PTHR12743:SF0">
    <property type="entry name" value="HOLOCYTOCHROME C-TYPE SYNTHASE"/>
    <property type="match status" value="1"/>
</dbReference>
<comment type="function">
    <text evidence="11">Lyase that catalyzes the covalent linking of the heme group to the cytochrome C apoprotein to produce the mature functional cytochrome.</text>
</comment>
<evidence type="ECO:0000256" key="1">
    <source>
        <dbReference type="ARBA" id="ARBA00004273"/>
    </source>
</evidence>
<protein>
    <recommendedName>
        <fullName evidence="11">Holocytochrome c-type synthase</fullName>
        <ecNumber evidence="11">4.4.1.17</ecNumber>
    </recommendedName>
</protein>
<comment type="caution">
    <text evidence="13">The sequence shown here is derived from an EMBL/GenBank/DDBJ whole genome shotgun (WGS) entry which is preliminary data.</text>
</comment>
<keyword evidence="5 11" id="KW-0999">Mitochondrion inner membrane</keyword>
<dbReference type="PROSITE" id="PS00821">
    <property type="entry name" value="CYTO_HEME_LYASE_1"/>
    <property type="match status" value="1"/>
</dbReference>
<dbReference type="Proteomes" id="UP000812440">
    <property type="component" value="Chromosome 4"/>
</dbReference>
<dbReference type="GO" id="GO:0005743">
    <property type="term" value="C:mitochondrial inner membrane"/>
    <property type="evidence" value="ECO:0007669"/>
    <property type="project" value="UniProtKB-SubCell"/>
</dbReference>
<feature type="compositionally biased region" description="Low complexity" evidence="12">
    <location>
        <begin position="1"/>
        <end position="22"/>
    </location>
</feature>
<organism evidence="13 14">
    <name type="scientific">Hymenochirus boettgeri</name>
    <name type="common">Congo dwarf clawed frog</name>
    <dbReference type="NCBI Taxonomy" id="247094"/>
    <lineage>
        <taxon>Eukaryota</taxon>
        <taxon>Metazoa</taxon>
        <taxon>Chordata</taxon>
        <taxon>Craniata</taxon>
        <taxon>Vertebrata</taxon>
        <taxon>Euteleostomi</taxon>
        <taxon>Amphibia</taxon>
        <taxon>Batrachia</taxon>
        <taxon>Anura</taxon>
        <taxon>Pipoidea</taxon>
        <taxon>Pipidae</taxon>
        <taxon>Pipinae</taxon>
        <taxon>Hymenochirus</taxon>
    </lineage>
</organism>
<dbReference type="GO" id="GO:0046872">
    <property type="term" value="F:metal ion binding"/>
    <property type="evidence" value="ECO:0007669"/>
    <property type="project" value="UniProtKB-KW"/>
</dbReference>
<evidence type="ECO:0000256" key="9">
    <source>
        <dbReference type="ARBA" id="ARBA00023239"/>
    </source>
</evidence>
<dbReference type="PANTHER" id="PTHR12743">
    <property type="entry name" value="CYTOCHROME C1 HEME LYASE"/>
    <property type="match status" value="1"/>
</dbReference>
<accession>A0A8T2J085</accession>
<dbReference type="GO" id="GO:0004408">
    <property type="term" value="F:holocytochrome-c synthase activity"/>
    <property type="evidence" value="ECO:0007669"/>
    <property type="project" value="UniProtKB-EC"/>
</dbReference>
<keyword evidence="8 11" id="KW-0472">Membrane</keyword>
<keyword evidence="14" id="KW-1185">Reference proteome</keyword>
<evidence type="ECO:0000256" key="5">
    <source>
        <dbReference type="ARBA" id="ARBA00022792"/>
    </source>
</evidence>
<keyword evidence="7 11" id="KW-0496">Mitochondrion</keyword>
<reference evidence="13" key="1">
    <citation type="thesis" date="2020" institute="ProQuest LLC" country="789 East Eisenhower Parkway, Ann Arbor, MI, USA">
        <title>Comparative Genomics and Chromosome Evolution.</title>
        <authorList>
            <person name="Mudd A.B."/>
        </authorList>
    </citation>
    <scope>NUCLEOTIDE SEQUENCE</scope>
    <source>
        <strain evidence="13">Female2</strain>
        <tissue evidence="13">Blood</tissue>
    </source>
</reference>
<feature type="region of interest" description="Disordered" evidence="12">
    <location>
        <begin position="1"/>
        <end position="61"/>
    </location>
</feature>
<dbReference type="EMBL" id="JAACNH010000007">
    <property type="protein sequence ID" value="KAG8436774.1"/>
    <property type="molecule type" value="Genomic_DNA"/>
</dbReference>
<dbReference type="AlphaFoldDB" id="A0A8T2J085"/>
<evidence type="ECO:0000256" key="3">
    <source>
        <dbReference type="ARBA" id="ARBA00022617"/>
    </source>
</evidence>
<comment type="subcellular location">
    <subcellularLocation>
        <location evidence="1 11">Mitochondrion inner membrane</location>
    </subcellularLocation>
</comment>